<keyword evidence="7" id="KW-0482">Metalloprotease</keyword>
<evidence type="ECO:0000259" key="10">
    <source>
        <dbReference type="Pfam" id="PF01447"/>
    </source>
</evidence>
<dbReference type="PRINTS" id="PR00730">
    <property type="entry name" value="THERMOLYSIN"/>
</dbReference>
<feature type="signal peptide" evidence="9">
    <location>
        <begin position="1"/>
        <end position="22"/>
    </location>
</feature>
<evidence type="ECO:0000259" key="11">
    <source>
        <dbReference type="Pfam" id="PF02868"/>
    </source>
</evidence>
<gene>
    <name evidence="13" type="ORF">ACHAXA_011862</name>
</gene>
<evidence type="ECO:0000259" key="12">
    <source>
        <dbReference type="Pfam" id="PF07504"/>
    </source>
</evidence>
<evidence type="ECO:0008006" key="15">
    <source>
        <dbReference type="Google" id="ProtNLM"/>
    </source>
</evidence>
<organism evidence="13 14">
    <name type="scientific">Cyclostephanos tholiformis</name>
    <dbReference type="NCBI Taxonomy" id="382380"/>
    <lineage>
        <taxon>Eukaryota</taxon>
        <taxon>Sar</taxon>
        <taxon>Stramenopiles</taxon>
        <taxon>Ochrophyta</taxon>
        <taxon>Bacillariophyta</taxon>
        <taxon>Coscinodiscophyceae</taxon>
        <taxon>Thalassiosirophycidae</taxon>
        <taxon>Stephanodiscales</taxon>
        <taxon>Stephanodiscaceae</taxon>
        <taxon>Cyclostephanos</taxon>
    </lineage>
</organism>
<keyword evidence="2" id="KW-0645">Protease</keyword>
<keyword evidence="4 9" id="KW-0732">Signal</keyword>
<dbReference type="InterPro" id="IPR013856">
    <property type="entry name" value="Peptidase_M4_domain"/>
</dbReference>
<dbReference type="AlphaFoldDB" id="A0ABD3RK83"/>
<keyword evidence="5" id="KW-0378">Hydrolase</keyword>
<evidence type="ECO:0000256" key="2">
    <source>
        <dbReference type="ARBA" id="ARBA00022670"/>
    </source>
</evidence>
<dbReference type="PANTHER" id="PTHR33794">
    <property type="entry name" value="BACILLOLYSIN"/>
    <property type="match status" value="1"/>
</dbReference>
<dbReference type="InterPro" id="IPR001570">
    <property type="entry name" value="Peptidase_M4_C_domain"/>
</dbReference>
<dbReference type="Pfam" id="PF01447">
    <property type="entry name" value="Peptidase_M4"/>
    <property type="match status" value="1"/>
</dbReference>
<dbReference type="PROSITE" id="PS51257">
    <property type="entry name" value="PROKAR_LIPOPROTEIN"/>
    <property type="match status" value="1"/>
</dbReference>
<evidence type="ECO:0000313" key="14">
    <source>
        <dbReference type="Proteomes" id="UP001530377"/>
    </source>
</evidence>
<dbReference type="GO" id="GO:0008237">
    <property type="term" value="F:metallopeptidase activity"/>
    <property type="evidence" value="ECO:0007669"/>
    <property type="project" value="UniProtKB-KW"/>
</dbReference>
<dbReference type="InterPro" id="IPR027268">
    <property type="entry name" value="Peptidase_M4/M1_CTD_sf"/>
</dbReference>
<keyword evidence="6" id="KW-0862">Zinc</keyword>
<evidence type="ECO:0000256" key="9">
    <source>
        <dbReference type="SAM" id="SignalP"/>
    </source>
</evidence>
<dbReference type="PANTHER" id="PTHR33794:SF1">
    <property type="entry name" value="BACILLOLYSIN"/>
    <property type="match status" value="1"/>
</dbReference>
<dbReference type="Pfam" id="PF07504">
    <property type="entry name" value="FTP"/>
    <property type="match status" value="1"/>
</dbReference>
<feature type="domain" description="FTP" evidence="12">
    <location>
        <begin position="113"/>
        <end position="148"/>
    </location>
</feature>
<dbReference type="EMBL" id="JALLPB020000212">
    <property type="protein sequence ID" value="KAL3812176.1"/>
    <property type="molecule type" value="Genomic_DNA"/>
</dbReference>
<keyword evidence="14" id="KW-1185">Reference proteome</keyword>
<reference evidence="13 14" key="1">
    <citation type="submission" date="2024-10" db="EMBL/GenBank/DDBJ databases">
        <title>Updated reference genomes for cyclostephanoid diatoms.</title>
        <authorList>
            <person name="Roberts W.R."/>
            <person name="Alverson A.J."/>
        </authorList>
    </citation>
    <scope>NUCLEOTIDE SEQUENCE [LARGE SCALE GENOMIC DNA]</scope>
    <source>
        <strain evidence="13 14">AJA228-03</strain>
    </source>
</reference>
<accession>A0ABD3RK83</accession>
<dbReference type="Proteomes" id="UP001530377">
    <property type="component" value="Unassembled WGS sequence"/>
</dbReference>
<comment type="caution">
    <text evidence="13">The sequence shown here is derived from an EMBL/GenBank/DDBJ whole genome shotgun (WGS) entry which is preliminary data.</text>
</comment>
<feature type="compositionally biased region" description="Polar residues" evidence="8">
    <location>
        <begin position="30"/>
        <end position="55"/>
    </location>
</feature>
<sequence length="642" mass="68476">MKIASAAIIALLLASSCDGVLAYSEEEESSTPLRSQLRKTQVANGKASSSSNTSFLMGPSANRGKGRVQIKGQLGKIDVSTVAAAQAGAKRILETLGISSPKNKYVPKNSKAKHARFVQQIHGMNVEGASIMVHSDADGNVLAINGELLDDSKVPSANPTIDSATAIAVALAESRVPSEFYDKCDTPSLTIVRGLDDGEAHLAWTCIVRYDVIGEDGYLTPFKDKIFAHADGEAGLIQIHPLIHGALSLNTKNCFQTKTNCQTFGRDSIDNMGMTLTSQVHYDLRYNNAFWDGSKMTYGDGDGVTFIPFSQDLDVVAHELTHGVTERESNLIYQNESGALNEAMSDIFAALIEKWKGQSDDPANNHINDAVWKVGENIFTPATAGDALRYMYDPQRATSNKDFYPTRYVGTADNGGVHWNSGIANLAAYLMVAGGKHPRGSTSNIVTPLGGGTPYSPAAYDAVAKAFYFANTECLTSGATFEMIRFCMVDVYKPDLPGDSANIANAWAAVGVVKAPTNIYTGPITNMALSAGSVRHYYMDVIAGQTVSCSTNGPNGDADLYLRFGSEAVPDPAFTGNTCFSTSEFSIESCTTFAALGPTRVYAAVHAFSAFSGLTFQCTKSGSTSSPTNNGIVQAYYTQANI</sequence>
<evidence type="ECO:0000256" key="5">
    <source>
        <dbReference type="ARBA" id="ARBA00022801"/>
    </source>
</evidence>
<dbReference type="InterPro" id="IPR023612">
    <property type="entry name" value="Peptidase_M4"/>
</dbReference>
<evidence type="ECO:0000256" key="6">
    <source>
        <dbReference type="ARBA" id="ARBA00022833"/>
    </source>
</evidence>
<feature type="domain" description="Peptidase M4" evidence="10">
    <location>
        <begin position="262"/>
        <end position="326"/>
    </location>
</feature>
<dbReference type="Gene3D" id="3.10.450.490">
    <property type="match status" value="1"/>
</dbReference>
<dbReference type="Gene3D" id="3.10.170.10">
    <property type="match status" value="1"/>
</dbReference>
<evidence type="ECO:0000256" key="7">
    <source>
        <dbReference type="ARBA" id="ARBA00023049"/>
    </source>
</evidence>
<dbReference type="GO" id="GO:0046872">
    <property type="term" value="F:metal ion binding"/>
    <property type="evidence" value="ECO:0007669"/>
    <property type="project" value="UniProtKB-KW"/>
</dbReference>
<dbReference type="Pfam" id="PF02868">
    <property type="entry name" value="Peptidase_M4_C"/>
    <property type="match status" value="1"/>
</dbReference>
<evidence type="ECO:0000256" key="4">
    <source>
        <dbReference type="ARBA" id="ARBA00022729"/>
    </source>
</evidence>
<dbReference type="GO" id="GO:0006508">
    <property type="term" value="P:proteolysis"/>
    <property type="evidence" value="ECO:0007669"/>
    <property type="project" value="UniProtKB-KW"/>
</dbReference>
<feature type="chain" id="PRO_5044836571" description="Neutral metalloproteinase" evidence="9">
    <location>
        <begin position="23"/>
        <end position="642"/>
    </location>
</feature>
<dbReference type="InterPro" id="IPR011096">
    <property type="entry name" value="FTP_domain"/>
</dbReference>
<evidence type="ECO:0000256" key="3">
    <source>
        <dbReference type="ARBA" id="ARBA00022723"/>
    </source>
</evidence>
<comment type="similarity">
    <text evidence="1">Belongs to the peptidase M4 family.</text>
</comment>
<evidence type="ECO:0000256" key="1">
    <source>
        <dbReference type="ARBA" id="ARBA00009388"/>
    </source>
</evidence>
<proteinExistence type="inferred from homology"/>
<evidence type="ECO:0000313" key="13">
    <source>
        <dbReference type="EMBL" id="KAL3812176.1"/>
    </source>
</evidence>
<dbReference type="InterPro" id="IPR050728">
    <property type="entry name" value="Zinc_Metalloprotease_M4"/>
</dbReference>
<keyword evidence="3" id="KW-0479">Metal-binding</keyword>
<dbReference type="Gene3D" id="1.10.390.10">
    <property type="entry name" value="Neutral Protease Domain 2"/>
    <property type="match status" value="1"/>
</dbReference>
<protein>
    <recommendedName>
        <fullName evidence="15">Neutral metalloproteinase</fullName>
    </recommendedName>
</protein>
<name>A0ABD3RK83_9STRA</name>
<feature type="region of interest" description="Disordered" evidence="8">
    <location>
        <begin position="28"/>
        <end position="64"/>
    </location>
</feature>
<dbReference type="Gene3D" id="2.60.120.380">
    <property type="match status" value="1"/>
</dbReference>
<dbReference type="SUPFAM" id="SSF55486">
    <property type="entry name" value="Metalloproteases ('zincins'), catalytic domain"/>
    <property type="match status" value="1"/>
</dbReference>
<dbReference type="CDD" id="cd09597">
    <property type="entry name" value="M4_TLP"/>
    <property type="match status" value="1"/>
</dbReference>
<evidence type="ECO:0000256" key="8">
    <source>
        <dbReference type="SAM" id="MobiDB-lite"/>
    </source>
</evidence>
<feature type="domain" description="Peptidase M4 C-terminal" evidence="11">
    <location>
        <begin position="329"/>
        <end position="512"/>
    </location>
</feature>